<comment type="caution">
    <text evidence="2">The sequence shown here is derived from an EMBL/GenBank/DDBJ whole genome shotgun (WGS) entry which is preliminary data.</text>
</comment>
<protein>
    <submittedName>
        <fullName evidence="2">Uncharacterized protein</fullName>
    </submittedName>
</protein>
<dbReference type="Proteomes" id="UP001148018">
    <property type="component" value="Unassembled WGS sequence"/>
</dbReference>
<sequence length="84" mass="9207">MTTFAPTLHEVTALTPPPVRHLSNRNPSPARPLPSPGSTQPAGKHDVILHRRASSFSPSCIMHHAHVVQMQFLEQDYSGTTNDT</sequence>
<accession>A0A9Q0EQ53</accession>
<evidence type="ECO:0000256" key="1">
    <source>
        <dbReference type="SAM" id="MobiDB-lite"/>
    </source>
</evidence>
<keyword evidence="3" id="KW-1185">Reference proteome</keyword>
<gene>
    <name evidence="2" type="ORF">NHX12_021475</name>
</gene>
<dbReference type="EMBL" id="JANIIK010000037">
    <property type="protein sequence ID" value="KAJ3611460.1"/>
    <property type="molecule type" value="Genomic_DNA"/>
</dbReference>
<proteinExistence type="predicted"/>
<organism evidence="2 3">
    <name type="scientific">Muraenolepis orangiensis</name>
    <name type="common">Patagonian moray cod</name>
    <dbReference type="NCBI Taxonomy" id="630683"/>
    <lineage>
        <taxon>Eukaryota</taxon>
        <taxon>Metazoa</taxon>
        <taxon>Chordata</taxon>
        <taxon>Craniata</taxon>
        <taxon>Vertebrata</taxon>
        <taxon>Euteleostomi</taxon>
        <taxon>Actinopterygii</taxon>
        <taxon>Neopterygii</taxon>
        <taxon>Teleostei</taxon>
        <taxon>Neoteleostei</taxon>
        <taxon>Acanthomorphata</taxon>
        <taxon>Zeiogadaria</taxon>
        <taxon>Gadariae</taxon>
        <taxon>Gadiformes</taxon>
        <taxon>Muraenolepidoidei</taxon>
        <taxon>Muraenolepididae</taxon>
        <taxon>Muraenolepis</taxon>
    </lineage>
</organism>
<dbReference type="AlphaFoldDB" id="A0A9Q0EQ53"/>
<evidence type="ECO:0000313" key="2">
    <source>
        <dbReference type="EMBL" id="KAJ3611460.1"/>
    </source>
</evidence>
<feature type="region of interest" description="Disordered" evidence="1">
    <location>
        <begin position="1"/>
        <end position="44"/>
    </location>
</feature>
<reference evidence="2" key="1">
    <citation type="submission" date="2022-07" db="EMBL/GenBank/DDBJ databases">
        <title>Chromosome-level genome of Muraenolepis orangiensis.</title>
        <authorList>
            <person name="Kim J."/>
        </authorList>
    </citation>
    <scope>NUCLEOTIDE SEQUENCE</scope>
    <source>
        <strain evidence="2">KU_S4_2022</strain>
        <tissue evidence="2">Muscle</tissue>
    </source>
</reference>
<evidence type="ECO:0000313" key="3">
    <source>
        <dbReference type="Proteomes" id="UP001148018"/>
    </source>
</evidence>
<name>A0A9Q0EQ53_9TELE</name>